<dbReference type="EMBL" id="CADEPI010000034">
    <property type="protein sequence ID" value="CAB3367881.1"/>
    <property type="molecule type" value="Genomic_DNA"/>
</dbReference>
<proteinExistence type="predicted"/>
<dbReference type="InterPro" id="IPR018790">
    <property type="entry name" value="DUF2358"/>
</dbReference>
<organism evidence="1 2">
    <name type="scientific">Cloeon dipterum</name>
    <dbReference type="NCBI Taxonomy" id="197152"/>
    <lineage>
        <taxon>Eukaryota</taxon>
        <taxon>Metazoa</taxon>
        <taxon>Ecdysozoa</taxon>
        <taxon>Arthropoda</taxon>
        <taxon>Hexapoda</taxon>
        <taxon>Insecta</taxon>
        <taxon>Pterygota</taxon>
        <taxon>Palaeoptera</taxon>
        <taxon>Ephemeroptera</taxon>
        <taxon>Pisciforma</taxon>
        <taxon>Baetidae</taxon>
        <taxon>Cloeon</taxon>
    </lineage>
</organism>
<name>A0A8S1C6S1_9INSE</name>
<keyword evidence="2" id="KW-1185">Reference proteome</keyword>
<reference evidence="1 2" key="1">
    <citation type="submission" date="2020-04" db="EMBL/GenBank/DDBJ databases">
        <authorList>
            <person name="Alioto T."/>
            <person name="Alioto T."/>
            <person name="Gomez Garrido J."/>
        </authorList>
    </citation>
    <scope>NUCLEOTIDE SEQUENCE [LARGE SCALE GENOMIC DNA]</scope>
</reference>
<sequence length="333" mass="37576">MSNCLRSLSAKSALACVGKHLARRSRILPDGSSCLVSQEVLPTRSVMCVPKEKIDNSLSLSEVYAMQPFENVTHRTLQKVSAEEIILRLIPNNQICSQSILFPSPAALSEFEKHMILLAEANKTSQPNEPTNTGGPSEDQLQKVFDILSDTLPKLFIQPLDYSVYHQDVIFENNIRGKRTVGLYNYVKQVALLRSVGHFRFAYVKFEILKITSHPEEGTVKIRWRIRGISALKVFLQFYNFKLWKMKEIWDQQEAWYDGFSTFYVGGDGTIYKHVADKMMPDDDKNLNNSRKTSGLAAKLALVVGLVPKNMGIIFSGTDAELKEAMLPLEEIA</sequence>
<dbReference type="AlphaFoldDB" id="A0A8S1C6S1"/>
<comment type="caution">
    <text evidence="1">The sequence shown here is derived from an EMBL/GenBank/DDBJ whole genome shotgun (WGS) entry which is preliminary data.</text>
</comment>
<dbReference type="Proteomes" id="UP000494165">
    <property type="component" value="Unassembled WGS sequence"/>
</dbReference>
<evidence type="ECO:0000313" key="2">
    <source>
        <dbReference type="Proteomes" id="UP000494165"/>
    </source>
</evidence>
<dbReference type="PANTHER" id="PTHR31094:SF2">
    <property type="entry name" value="RIKEN CDNA 2310061I04 GENE"/>
    <property type="match status" value="1"/>
</dbReference>
<accession>A0A8S1C6S1</accession>
<gene>
    <name evidence="1" type="ORF">CLODIP_2_CD04099</name>
</gene>
<protein>
    <submittedName>
        <fullName evidence="1">Uncharacterized protein</fullName>
    </submittedName>
</protein>
<evidence type="ECO:0000313" key="1">
    <source>
        <dbReference type="EMBL" id="CAB3367881.1"/>
    </source>
</evidence>
<dbReference type="Pfam" id="PF10184">
    <property type="entry name" value="DUF2358"/>
    <property type="match status" value="1"/>
</dbReference>
<dbReference type="PANTHER" id="PTHR31094">
    <property type="entry name" value="RIKEN CDNA 2310061I04 GENE"/>
    <property type="match status" value="1"/>
</dbReference>
<dbReference type="OrthoDB" id="44820at2759"/>